<dbReference type="InterPro" id="IPR048333">
    <property type="entry name" value="HA2_WH"/>
</dbReference>
<evidence type="ECO:0000256" key="3">
    <source>
        <dbReference type="ARBA" id="ARBA00022801"/>
    </source>
</evidence>
<dbReference type="InterPro" id="IPR014001">
    <property type="entry name" value="Helicase_ATP-bd"/>
</dbReference>
<dbReference type="InterPro" id="IPR011709">
    <property type="entry name" value="DEAD-box_helicase_OB_fold"/>
</dbReference>
<name>A0ABD1F791_HYPHA</name>
<dbReference type="SMART" id="SM00847">
    <property type="entry name" value="HA2"/>
    <property type="match status" value="1"/>
</dbReference>
<dbReference type="CDD" id="cd18791">
    <property type="entry name" value="SF2_C_RHA"/>
    <property type="match status" value="1"/>
</dbReference>
<evidence type="ECO:0000313" key="10">
    <source>
        <dbReference type="Proteomes" id="UP001566132"/>
    </source>
</evidence>
<dbReference type="PROSITE" id="PS51192">
    <property type="entry name" value="HELICASE_ATP_BIND_1"/>
    <property type="match status" value="1"/>
</dbReference>
<accession>A0ABD1F791</accession>
<evidence type="ECO:0000256" key="6">
    <source>
        <dbReference type="ARBA" id="ARBA00047984"/>
    </source>
</evidence>
<dbReference type="GO" id="GO:0005524">
    <property type="term" value="F:ATP binding"/>
    <property type="evidence" value="ECO:0007669"/>
    <property type="project" value="UniProtKB-KW"/>
</dbReference>
<dbReference type="EC" id="3.6.4.13" evidence="1"/>
<dbReference type="Pfam" id="PF00271">
    <property type="entry name" value="Helicase_C"/>
    <property type="match status" value="1"/>
</dbReference>
<dbReference type="CDD" id="cd17978">
    <property type="entry name" value="DEXHc_DHX33"/>
    <property type="match status" value="1"/>
</dbReference>
<evidence type="ECO:0000259" key="7">
    <source>
        <dbReference type="PROSITE" id="PS51192"/>
    </source>
</evidence>
<evidence type="ECO:0000256" key="4">
    <source>
        <dbReference type="ARBA" id="ARBA00022806"/>
    </source>
</evidence>
<dbReference type="InterPro" id="IPR007502">
    <property type="entry name" value="Helicase-assoc_dom"/>
</dbReference>
<dbReference type="InterPro" id="IPR027417">
    <property type="entry name" value="P-loop_NTPase"/>
</dbReference>
<evidence type="ECO:0000256" key="5">
    <source>
        <dbReference type="ARBA" id="ARBA00022840"/>
    </source>
</evidence>
<proteinExistence type="predicted"/>
<organism evidence="9 10">
    <name type="scientific">Hypothenemus hampei</name>
    <name type="common">Coffee berry borer</name>
    <dbReference type="NCBI Taxonomy" id="57062"/>
    <lineage>
        <taxon>Eukaryota</taxon>
        <taxon>Metazoa</taxon>
        <taxon>Ecdysozoa</taxon>
        <taxon>Arthropoda</taxon>
        <taxon>Hexapoda</taxon>
        <taxon>Insecta</taxon>
        <taxon>Pterygota</taxon>
        <taxon>Neoptera</taxon>
        <taxon>Endopterygota</taxon>
        <taxon>Coleoptera</taxon>
        <taxon>Polyphaga</taxon>
        <taxon>Cucujiformia</taxon>
        <taxon>Curculionidae</taxon>
        <taxon>Scolytinae</taxon>
        <taxon>Hypothenemus</taxon>
    </lineage>
</organism>
<evidence type="ECO:0000313" key="9">
    <source>
        <dbReference type="EMBL" id="KAL1513446.1"/>
    </source>
</evidence>
<evidence type="ECO:0000256" key="1">
    <source>
        <dbReference type="ARBA" id="ARBA00012552"/>
    </source>
</evidence>
<keyword evidence="10" id="KW-1185">Reference proteome</keyword>
<feature type="domain" description="Helicase ATP-binding" evidence="7">
    <location>
        <begin position="99"/>
        <end position="269"/>
    </location>
</feature>
<dbReference type="Pfam" id="PF04408">
    <property type="entry name" value="WHD_HA2"/>
    <property type="match status" value="1"/>
</dbReference>
<dbReference type="PANTHER" id="PTHR18934:SF118">
    <property type="entry name" value="ATP-DEPENDENT RNA HELICASE DHX33"/>
    <property type="match status" value="1"/>
</dbReference>
<comment type="catalytic activity">
    <reaction evidence="6">
        <text>ATP + H2O = ADP + phosphate + H(+)</text>
        <dbReference type="Rhea" id="RHEA:13065"/>
        <dbReference type="ChEBI" id="CHEBI:15377"/>
        <dbReference type="ChEBI" id="CHEBI:15378"/>
        <dbReference type="ChEBI" id="CHEBI:30616"/>
        <dbReference type="ChEBI" id="CHEBI:43474"/>
        <dbReference type="ChEBI" id="CHEBI:456216"/>
        <dbReference type="EC" id="3.6.4.13"/>
    </reaction>
</comment>
<reference evidence="9 10" key="1">
    <citation type="submission" date="2024-05" db="EMBL/GenBank/DDBJ databases">
        <title>Genetic variation in Jamaican populations of the coffee berry borer (Hypothenemus hampei).</title>
        <authorList>
            <person name="Errbii M."/>
            <person name="Myrie A."/>
        </authorList>
    </citation>
    <scope>NUCLEOTIDE SEQUENCE [LARGE SCALE GENOMIC DNA]</scope>
    <source>
        <strain evidence="9">JA-Hopewell-2020-01-JO</strain>
        <tissue evidence="9">Whole body</tissue>
    </source>
</reference>
<comment type="caution">
    <text evidence="9">The sequence shown here is derived from an EMBL/GenBank/DDBJ whole genome shotgun (WGS) entry which is preliminary data.</text>
</comment>
<dbReference type="GO" id="GO:0016787">
    <property type="term" value="F:hydrolase activity"/>
    <property type="evidence" value="ECO:0007669"/>
    <property type="project" value="UniProtKB-KW"/>
</dbReference>
<dbReference type="InterPro" id="IPR011545">
    <property type="entry name" value="DEAD/DEAH_box_helicase_dom"/>
</dbReference>
<dbReference type="Gene3D" id="3.40.50.300">
    <property type="entry name" value="P-loop containing nucleotide triphosphate hydrolases"/>
    <property type="match status" value="2"/>
</dbReference>
<dbReference type="Pfam" id="PF07717">
    <property type="entry name" value="OB_NTP_bind"/>
    <property type="match status" value="1"/>
</dbReference>
<keyword evidence="2" id="KW-0547">Nucleotide-binding</keyword>
<dbReference type="SMART" id="SM00490">
    <property type="entry name" value="HELICc"/>
    <property type="match status" value="1"/>
</dbReference>
<dbReference type="FunFam" id="3.40.50.300:FF:000750">
    <property type="entry name" value="Putative ATP-dependent RNA helicase DHX33"/>
    <property type="match status" value="1"/>
</dbReference>
<dbReference type="InterPro" id="IPR002464">
    <property type="entry name" value="DNA/RNA_helicase_DEAH_CS"/>
</dbReference>
<keyword evidence="3" id="KW-0378">Hydrolase</keyword>
<protein>
    <recommendedName>
        <fullName evidence="1">RNA helicase</fullName>
        <ecNumber evidence="1">3.6.4.13</ecNumber>
    </recommendedName>
</protein>
<dbReference type="AlphaFoldDB" id="A0ABD1F791"/>
<dbReference type="Pfam" id="PF21010">
    <property type="entry name" value="HA2_C"/>
    <property type="match status" value="1"/>
</dbReference>
<dbReference type="GO" id="GO:0005730">
    <property type="term" value="C:nucleolus"/>
    <property type="evidence" value="ECO:0007669"/>
    <property type="project" value="UniProtKB-ARBA"/>
</dbReference>
<dbReference type="Proteomes" id="UP001566132">
    <property type="component" value="Unassembled WGS sequence"/>
</dbReference>
<dbReference type="EMBL" id="JBDJPC010000002">
    <property type="protein sequence ID" value="KAL1513446.1"/>
    <property type="molecule type" value="Genomic_DNA"/>
</dbReference>
<dbReference type="SUPFAM" id="SSF52540">
    <property type="entry name" value="P-loop containing nucleoside triphosphate hydrolases"/>
    <property type="match status" value="1"/>
</dbReference>
<evidence type="ECO:0000256" key="2">
    <source>
        <dbReference type="ARBA" id="ARBA00022741"/>
    </source>
</evidence>
<dbReference type="PROSITE" id="PS00690">
    <property type="entry name" value="DEAH_ATP_HELICASE"/>
    <property type="match status" value="1"/>
</dbReference>
<dbReference type="InterPro" id="IPR001650">
    <property type="entry name" value="Helicase_C-like"/>
</dbReference>
<keyword evidence="4" id="KW-0347">Helicase</keyword>
<evidence type="ECO:0000259" key="8">
    <source>
        <dbReference type="PROSITE" id="PS51194"/>
    </source>
</evidence>
<sequence>MSSALYSKYNVGSKTKSSKVPLKFKINSSDGMYFGNRNGNGASPSKKMKLTENGCANGNAKRAISFGTINGVSLTDTKQKNIQEQRQRLPIFEHKSKIIQLIRKNKTLIILSEAGSGKTTQIPQFITAAKIHDEGRIAITQPRRVAAISVAMRVAQEHGNGLSVGDYVGYTVRFEDVTSKKTKIKFVTDGMLLREAINDRLLLQYSVIILDEAHERTIHTDVLFGIVKKAQKVREERNLAPLKVIIMSATMDVDHFAQYFNDCPVVYLEGRTYPINVHFTKQPLEDYQTACVATFFQIHKQAPPSDDVLIFLTGQEEIETCAHQIRLLAKDPEVEGPPVKVYTLYAAQPGTQQMAVFNPTPYGTRKVIISTNIAETSVTISGIKYVIDSGMVKTRSFHPSTGLESLKIQRISREQADQRTGRAGRESDGICYRLYTRSQFELMNKSSIPEIQKANLSSVCLQLLALGIHMLNFDFLDKPPLESVEAAFQELKLLGAIESIESTNLTPFGKKLAKFPLDPKYAKILLTAENYGCFKEALTVVALLSSESILLNPPSRREQSQLSRQKFNSGYGDHITLLNIYMAFENIGKDNVKNWCQEHFINMRNILYVREVKNQLKEICKKCDIPASSCGGDIDQLRKCLLAGLYMNVAELHKDRQYITLDKRQLTQIHPSSVVHGQLPHYVIFTEVVQTTKCYLRDLTTLEGDWLNEIAPDYFKSINFRSNGHI</sequence>
<dbReference type="Pfam" id="PF00270">
    <property type="entry name" value="DEAD"/>
    <property type="match status" value="1"/>
</dbReference>
<feature type="domain" description="Helicase C-terminal" evidence="8">
    <location>
        <begin position="294"/>
        <end position="467"/>
    </location>
</feature>
<dbReference type="Gene3D" id="1.20.120.1080">
    <property type="match status" value="1"/>
</dbReference>
<dbReference type="PROSITE" id="PS51194">
    <property type="entry name" value="HELICASE_CTER"/>
    <property type="match status" value="1"/>
</dbReference>
<dbReference type="PANTHER" id="PTHR18934">
    <property type="entry name" value="ATP-DEPENDENT RNA HELICASE"/>
    <property type="match status" value="1"/>
</dbReference>
<gene>
    <name evidence="9" type="ORF">ABEB36_002857</name>
</gene>
<dbReference type="SMART" id="SM00487">
    <property type="entry name" value="DEXDc"/>
    <property type="match status" value="1"/>
</dbReference>
<dbReference type="FunFam" id="3.40.50.300:FF:000145">
    <property type="entry name" value="probable ATP-dependent RNA helicase DHX40"/>
    <property type="match status" value="1"/>
</dbReference>
<keyword evidence="5" id="KW-0067">ATP-binding</keyword>
<dbReference type="GO" id="GO:0003724">
    <property type="term" value="F:RNA helicase activity"/>
    <property type="evidence" value="ECO:0007669"/>
    <property type="project" value="UniProtKB-EC"/>
</dbReference>